<dbReference type="InterPro" id="IPR002942">
    <property type="entry name" value="S4_RNA-bd"/>
</dbReference>
<dbReference type="SMART" id="SM00363">
    <property type="entry name" value="S4"/>
    <property type="match status" value="1"/>
</dbReference>
<evidence type="ECO:0000256" key="1">
    <source>
        <dbReference type="ARBA" id="ARBA00008396"/>
    </source>
</evidence>
<dbReference type="SUPFAM" id="SSF55174">
    <property type="entry name" value="Alpha-L RNA-binding motif"/>
    <property type="match status" value="1"/>
</dbReference>
<dbReference type="InterPro" id="IPR036986">
    <property type="entry name" value="S4_RNA-bd_sf"/>
</dbReference>
<dbReference type="Proteomes" id="UP000198762">
    <property type="component" value="Unassembled WGS sequence"/>
</dbReference>
<feature type="region of interest" description="Disordered" evidence="5">
    <location>
        <begin position="99"/>
        <end position="137"/>
    </location>
</feature>
<dbReference type="Gene3D" id="3.10.290.10">
    <property type="entry name" value="RNA-binding S4 domain"/>
    <property type="match status" value="1"/>
</dbReference>
<dbReference type="NCBIfam" id="NF007673">
    <property type="entry name" value="PRK10348.1"/>
    <property type="match status" value="1"/>
</dbReference>
<comment type="similarity">
    <text evidence="1 4">Belongs to the HSP15 family.</text>
</comment>
<accession>A0A1I0EP59</accession>
<evidence type="ECO:0000313" key="7">
    <source>
        <dbReference type="EMBL" id="SET46363.1"/>
    </source>
</evidence>
<name>A0A1I0EP59_9GAMM</name>
<evidence type="ECO:0000313" key="8">
    <source>
        <dbReference type="Proteomes" id="UP000198762"/>
    </source>
</evidence>
<keyword evidence="8" id="KW-1185">Reference proteome</keyword>
<dbReference type="GO" id="GO:0003677">
    <property type="term" value="F:DNA binding"/>
    <property type="evidence" value="ECO:0007669"/>
    <property type="project" value="UniProtKB-KW"/>
</dbReference>
<dbReference type="PROSITE" id="PS50889">
    <property type="entry name" value="S4"/>
    <property type="match status" value="1"/>
</dbReference>
<organism evidence="7 8">
    <name type="scientific">Marinobacter segnicrescens</name>
    <dbReference type="NCBI Taxonomy" id="430453"/>
    <lineage>
        <taxon>Bacteria</taxon>
        <taxon>Pseudomonadati</taxon>
        <taxon>Pseudomonadota</taxon>
        <taxon>Gammaproteobacteria</taxon>
        <taxon>Pseudomonadales</taxon>
        <taxon>Marinobacteraceae</taxon>
        <taxon>Marinobacter</taxon>
    </lineage>
</organism>
<protein>
    <recommendedName>
        <fullName evidence="4">Heat shock protein 15</fullName>
    </recommendedName>
</protein>
<dbReference type="GO" id="GO:0034605">
    <property type="term" value="P:cellular response to heat"/>
    <property type="evidence" value="ECO:0007669"/>
    <property type="project" value="InterPro"/>
</dbReference>
<evidence type="ECO:0000256" key="2">
    <source>
        <dbReference type="ARBA" id="ARBA00022884"/>
    </source>
</evidence>
<dbReference type="OrthoDB" id="9797176at2"/>
<feature type="domain" description="RNA-binding S4" evidence="6">
    <location>
        <begin position="13"/>
        <end position="76"/>
    </location>
</feature>
<dbReference type="Pfam" id="PF01479">
    <property type="entry name" value="S4"/>
    <property type="match status" value="1"/>
</dbReference>
<keyword evidence="3 4" id="KW-0238">DNA-binding</keyword>
<feature type="compositionally biased region" description="Basic and acidic residues" evidence="5">
    <location>
        <begin position="124"/>
        <end position="137"/>
    </location>
</feature>
<evidence type="ECO:0000256" key="5">
    <source>
        <dbReference type="SAM" id="MobiDB-lite"/>
    </source>
</evidence>
<keyword evidence="7" id="KW-0346">Stress response</keyword>
<dbReference type="GO" id="GO:0043023">
    <property type="term" value="F:ribosomal large subunit binding"/>
    <property type="evidence" value="ECO:0007669"/>
    <property type="project" value="InterPro"/>
</dbReference>
<dbReference type="InterPro" id="IPR025708">
    <property type="entry name" value="HSP15"/>
</dbReference>
<evidence type="ECO:0000259" key="6">
    <source>
        <dbReference type="SMART" id="SM00363"/>
    </source>
</evidence>
<evidence type="ECO:0000256" key="3">
    <source>
        <dbReference type="ARBA" id="ARBA00023125"/>
    </source>
</evidence>
<gene>
    <name evidence="7" type="ORF">SAMN04487962_11044</name>
</gene>
<dbReference type="PIRSF" id="PIRSF016821">
    <property type="entry name" value="HSP15"/>
    <property type="match status" value="1"/>
</dbReference>
<proteinExistence type="inferred from homology"/>
<sequence>MSSRHADADNSQVRLDKWLWAARFYKTRSLAKEAIEGGKVHYNDQRCKPGKSVETGARVKLRLGWQERIVIIDGISDKRRGAPEAQTLYHETEDSIRRREDLSWQRKTMQTAQLPPARRPTKKDRRDIQKFREQQGI</sequence>
<dbReference type="CDD" id="cd00165">
    <property type="entry name" value="S4"/>
    <property type="match status" value="1"/>
</dbReference>
<dbReference type="RefSeq" id="WP_091851979.1">
    <property type="nucleotide sequence ID" value="NZ_FOHZ01000010.1"/>
</dbReference>
<evidence type="ECO:0000256" key="4">
    <source>
        <dbReference type="PIRNR" id="PIRNR016821"/>
    </source>
</evidence>
<keyword evidence="2 4" id="KW-0694">RNA-binding</keyword>
<dbReference type="STRING" id="430453.SAMN04487962_11044"/>
<dbReference type="GO" id="GO:0003727">
    <property type="term" value="F:single-stranded RNA binding"/>
    <property type="evidence" value="ECO:0007669"/>
    <property type="project" value="InterPro"/>
</dbReference>
<reference evidence="8" key="1">
    <citation type="submission" date="2016-10" db="EMBL/GenBank/DDBJ databases">
        <authorList>
            <person name="Varghese N."/>
            <person name="Submissions S."/>
        </authorList>
    </citation>
    <scope>NUCLEOTIDE SEQUENCE [LARGE SCALE GENOMIC DNA]</scope>
    <source>
        <strain evidence="8">CGMCC 1.6489</strain>
    </source>
</reference>
<dbReference type="AlphaFoldDB" id="A0A1I0EP59"/>
<dbReference type="EMBL" id="FOHZ01000010">
    <property type="protein sequence ID" value="SET46363.1"/>
    <property type="molecule type" value="Genomic_DNA"/>
</dbReference>